<name>A0A0R2FPH8_9LACO</name>
<dbReference type="EMBL" id="AYZM01000038">
    <property type="protein sequence ID" value="KRN26276.1"/>
    <property type="molecule type" value="Genomic_DNA"/>
</dbReference>
<evidence type="ECO:0000313" key="2">
    <source>
        <dbReference type="Proteomes" id="UP000051442"/>
    </source>
</evidence>
<protein>
    <recommendedName>
        <fullName evidence="3">DUF1697 domain-containing protein</fullName>
    </recommendedName>
</protein>
<dbReference type="PATRIC" id="fig|1423804.4.peg.2537"/>
<dbReference type="Gene3D" id="3.30.70.1260">
    <property type="entry name" value="bacterial protein sp0830 like"/>
    <property type="match status" value="1"/>
</dbReference>
<organism evidence="1 2">
    <name type="scientific">Secundilactobacillus similis DSM 23365 = JCM 2765</name>
    <dbReference type="NCBI Taxonomy" id="1423804"/>
    <lineage>
        <taxon>Bacteria</taxon>
        <taxon>Bacillati</taxon>
        <taxon>Bacillota</taxon>
        <taxon>Bacilli</taxon>
        <taxon>Lactobacillales</taxon>
        <taxon>Lactobacillaceae</taxon>
        <taxon>Secundilactobacillus</taxon>
    </lineage>
</organism>
<dbReference type="PIRSF" id="PIRSF008502">
    <property type="entry name" value="UCP008502"/>
    <property type="match status" value="1"/>
</dbReference>
<evidence type="ECO:0000313" key="1">
    <source>
        <dbReference type="EMBL" id="KRN26276.1"/>
    </source>
</evidence>
<dbReference type="Gene3D" id="3.30.70.1280">
    <property type="entry name" value="SP0830-like domains"/>
    <property type="match status" value="1"/>
</dbReference>
<evidence type="ECO:0008006" key="3">
    <source>
        <dbReference type="Google" id="ProtNLM"/>
    </source>
</evidence>
<gene>
    <name evidence="1" type="ORF">FD14_GL002344</name>
</gene>
<dbReference type="OrthoDB" id="9806494at2"/>
<dbReference type="SUPFAM" id="SSF160379">
    <property type="entry name" value="SP0830-like"/>
    <property type="match status" value="1"/>
</dbReference>
<dbReference type="RefSeq" id="WP_057151677.1">
    <property type="nucleotide sequence ID" value="NZ_AYZM01000038.1"/>
</dbReference>
<dbReference type="AlphaFoldDB" id="A0A0R2FPH8"/>
<comment type="caution">
    <text evidence="1">The sequence shown here is derived from an EMBL/GenBank/DDBJ whole genome shotgun (WGS) entry which is preliminary data.</text>
</comment>
<dbReference type="PANTHER" id="PTHR36439:SF1">
    <property type="entry name" value="DUF1697 DOMAIN-CONTAINING PROTEIN"/>
    <property type="match status" value="1"/>
</dbReference>
<dbReference type="PANTHER" id="PTHR36439">
    <property type="entry name" value="BLL4334 PROTEIN"/>
    <property type="match status" value="1"/>
</dbReference>
<keyword evidence="2" id="KW-1185">Reference proteome</keyword>
<proteinExistence type="predicted"/>
<dbReference type="InterPro" id="IPR012545">
    <property type="entry name" value="DUF1697"/>
</dbReference>
<sequence>MDDYVLLLRGVNVGGNRRVVMAELKAQLAAAGATTVVSYINSGNLIFSYDGDATKLVADVLAAHYDFSIDHLVLTKAAYLAEIAQAPDWWQAADDRRHNALFKLPGYQIEFDADILSSLTDLDQAVITDHVIFWCAPQKVHYHQSAFAKLMGTPFYKQVSIRNRNTTVKLATLLNERD</sequence>
<reference evidence="1 2" key="1">
    <citation type="journal article" date="2015" name="Genome Announc.">
        <title>Expanding the biotechnology potential of lactobacilli through comparative genomics of 213 strains and associated genera.</title>
        <authorList>
            <person name="Sun Z."/>
            <person name="Harris H.M."/>
            <person name="McCann A."/>
            <person name="Guo C."/>
            <person name="Argimon S."/>
            <person name="Zhang W."/>
            <person name="Yang X."/>
            <person name="Jeffery I.B."/>
            <person name="Cooney J.C."/>
            <person name="Kagawa T.F."/>
            <person name="Liu W."/>
            <person name="Song Y."/>
            <person name="Salvetti E."/>
            <person name="Wrobel A."/>
            <person name="Rasinkangas P."/>
            <person name="Parkhill J."/>
            <person name="Rea M.C."/>
            <person name="O'Sullivan O."/>
            <person name="Ritari J."/>
            <person name="Douillard F.P."/>
            <person name="Paul Ross R."/>
            <person name="Yang R."/>
            <person name="Briner A.E."/>
            <person name="Felis G.E."/>
            <person name="de Vos W.M."/>
            <person name="Barrangou R."/>
            <person name="Klaenhammer T.R."/>
            <person name="Caufield P.W."/>
            <person name="Cui Y."/>
            <person name="Zhang H."/>
            <person name="O'Toole P.W."/>
        </authorList>
    </citation>
    <scope>NUCLEOTIDE SEQUENCE [LARGE SCALE GENOMIC DNA]</scope>
    <source>
        <strain evidence="1 2">DSM 23365</strain>
    </source>
</reference>
<dbReference type="Pfam" id="PF08002">
    <property type="entry name" value="DUF1697"/>
    <property type="match status" value="1"/>
</dbReference>
<dbReference type="STRING" id="1423804.FD14_GL002344"/>
<dbReference type="Proteomes" id="UP000051442">
    <property type="component" value="Unassembled WGS sequence"/>
</dbReference>
<accession>A0A0R2FPH8</accession>